<dbReference type="PANTHER" id="PTHR44688">
    <property type="entry name" value="DNA-BINDING TRANSCRIPTIONAL ACTIVATOR DEVR_DOSR"/>
    <property type="match status" value="1"/>
</dbReference>
<dbReference type="OrthoDB" id="4172435at2"/>
<accession>A0A543CQF1</accession>
<evidence type="ECO:0000256" key="1">
    <source>
        <dbReference type="ARBA" id="ARBA00023015"/>
    </source>
</evidence>
<dbReference type="GO" id="GO:0003677">
    <property type="term" value="F:DNA binding"/>
    <property type="evidence" value="ECO:0007669"/>
    <property type="project" value="UniProtKB-KW"/>
</dbReference>
<evidence type="ECO:0000256" key="2">
    <source>
        <dbReference type="ARBA" id="ARBA00023125"/>
    </source>
</evidence>
<dbReference type="Gene3D" id="3.40.50.2300">
    <property type="match status" value="1"/>
</dbReference>
<reference evidence="5 6" key="1">
    <citation type="submission" date="2019-06" db="EMBL/GenBank/DDBJ databases">
        <title>Sequencing the genomes of 1000 actinobacteria strains.</title>
        <authorList>
            <person name="Klenk H.-P."/>
        </authorList>
    </citation>
    <scope>NUCLEOTIDE SEQUENCE [LARGE SCALE GENOMIC DNA]</scope>
    <source>
        <strain evidence="5 6">DSM 102200</strain>
    </source>
</reference>
<dbReference type="GO" id="GO:0006355">
    <property type="term" value="P:regulation of DNA-templated transcription"/>
    <property type="evidence" value="ECO:0007669"/>
    <property type="project" value="InterPro"/>
</dbReference>
<dbReference type="InterPro" id="IPR000792">
    <property type="entry name" value="Tscrpt_reg_LuxR_C"/>
</dbReference>
<name>A0A543CQF1_9ACTN</name>
<keyword evidence="2 5" id="KW-0238">DNA-binding</keyword>
<proteinExistence type="predicted"/>
<dbReference type="PANTHER" id="PTHR44688:SF16">
    <property type="entry name" value="DNA-BINDING TRANSCRIPTIONAL ACTIVATOR DEVR_DOSR"/>
    <property type="match status" value="1"/>
</dbReference>
<dbReference type="SMART" id="SM00421">
    <property type="entry name" value="HTH_LUXR"/>
    <property type="match status" value="1"/>
</dbReference>
<evidence type="ECO:0000259" key="4">
    <source>
        <dbReference type="PROSITE" id="PS50043"/>
    </source>
</evidence>
<dbReference type="EMBL" id="VFOZ01000001">
    <property type="protein sequence ID" value="TQL99334.1"/>
    <property type="molecule type" value="Genomic_DNA"/>
</dbReference>
<feature type="domain" description="HTH luxR-type" evidence="4">
    <location>
        <begin position="105"/>
        <end position="170"/>
    </location>
</feature>
<dbReference type="Proteomes" id="UP000316096">
    <property type="component" value="Unassembled WGS sequence"/>
</dbReference>
<evidence type="ECO:0000313" key="6">
    <source>
        <dbReference type="Proteomes" id="UP000316096"/>
    </source>
</evidence>
<comment type="caution">
    <text evidence="5">The sequence shown here is derived from an EMBL/GenBank/DDBJ whole genome shotgun (WGS) entry which is preliminary data.</text>
</comment>
<keyword evidence="3" id="KW-0804">Transcription</keyword>
<dbReference type="Pfam" id="PF00196">
    <property type="entry name" value="GerE"/>
    <property type="match status" value="1"/>
</dbReference>
<dbReference type="CDD" id="cd06170">
    <property type="entry name" value="LuxR_C_like"/>
    <property type="match status" value="1"/>
</dbReference>
<dbReference type="PROSITE" id="PS00622">
    <property type="entry name" value="HTH_LUXR_1"/>
    <property type="match status" value="1"/>
</dbReference>
<dbReference type="InterPro" id="IPR011006">
    <property type="entry name" value="CheY-like_superfamily"/>
</dbReference>
<dbReference type="RefSeq" id="WP_141958051.1">
    <property type="nucleotide sequence ID" value="NZ_VFOZ01000001.1"/>
</dbReference>
<sequence>MSSPLRVMVVDGDPSVVSLLRSSEGVEVLPEPREPVEAAERLRPDVVLLGLGSAGHTALLSRTAHVFVLCPEPSSAVAALREGASGHLSPRQLTAGKLIQAVRNAGRAHLGLSARESEVMDLIASGRSNGEIARELFLSEKTVKNHVNRIYAKLSVTSRVAAITLWQTEL</sequence>
<keyword evidence="6" id="KW-1185">Reference proteome</keyword>
<dbReference type="InterPro" id="IPR016032">
    <property type="entry name" value="Sig_transdc_resp-reg_C-effctor"/>
</dbReference>
<dbReference type="PROSITE" id="PS50043">
    <property type="entry name" value="HTH_LUXR_2"/>
    <property type="match status" value="1"/>
</dbReference>
<evidence type="ECO:0000313" key="5">
    <source>
        <dbReference type="EMBL" id="TQL99334.1"/>
    </source>
</evidence>
<dbReference type="SUPFAM" id="SSF52172">
    <property type="entry name" value="CheY-like"/>
    <property type="match status" value="1"/>
</dbReference>
<dbReference type="AlphaFoldDB" id="A0A543CQF1"/>
<protein>
    <submittedName>
        <fullName evidence="5">DNA-binding NarL/FixJ family response regulator</fullName>
    </submittedName>
</protein>
<gene>
    <name evidence="5" type="ORF">FB559_5011</name>
</gene>
<dbReference type="PRINTS" id="PR00038">
    <property type="entry name" value="HTHLUXR"/>
</dbReference>
<organism evidence="5 6">
    <name type="scientific">Actinoallomurus bryophytorum</name>
    <dbReference type="NCBI Taxonomy" id="1490222"/>
    <lineage>
        <taxon>Bacteria</taxon>
        <taxon>Bacillati</taxon>
        <taxon>Actinomycetota</taxon>
        <taxon>Actinomycetes</taxon>
        <taxon>Streptosporangiales</taxon>
        <taxon>Thermomonosporaceae</taxon>
        <taxon>Actinoallomurus</taxon>
    </lineage>
</organism>
<evidence type="ECO:0000256" key="3">
    <source>
        <dbReference type="ARBA" id="ARBA00023163"/>
    </source>
</evidence>
<dbReference type="SUPFAM" id="SSF46894">
    <property type="entry name" value="C-terminal effector domain of the bipartite response regulators"/>
    <property type="match status" value="1"/>
</dbReference>
<keyword evidence="1" id="KW-0805">Transcription regulation</keyword>